<sequence>MISEKKPQQDVIEELNESQSWYYKTKKRALLEFSEHYRGGVLK</sequence>
<name>B4U0N2_STREM</name>
<gene>
    <name evidence="1" type="ordered locus">Sez_1920</name>
</gene>
<proteinExistence type="predicted"/>
<dbReference type="KEGG" id="sez:Sez_1920"/>
<evidence type="ECO:0000313" key="1">
    <source>
        <dbReference type="EMBL" id="ACG63241.1"/>
    </source>
</evidence>
<organism evidence="1 2">
    <name type="scientific">Streptococcus equi subsp. zooepidemicus (strain MGCS10565)</name>
    <dbReference type="NCBI Taxonomy" id="552526"/>
    <lineage>
        <taxon>Bacteria</taxon>
        <taxon>Bacillati</taxon>
        <taxon>Bacillota</taxon>
        <taxon>Bacilli</taxon>
        <taxon>Lactobacillales</taxon>
        <taxon>Streptococcaceae</taxon>
        <taxon>Streptococcus</taxon>
    </lineage>
</organism>
<evidence type="ECO:0000313" key="2">
    <source>
        <dbReference type="Proteomes" id="UP000001873"/>
    </source>
</evidence>
<dbReference type="HOGENOM" id="CLU_3206053_0_0_9"/>
<accession>B4U0N2</accession>
<reference evidence="1 2" key="1">
    <citation type="journal article" date="2008" name="PLoS ONE">
        <title>Genome sequence of a lancefield group C Streptococcus zooepidemicus strain causing epidemic nephritis: new information about an old disease.</title>
        <authorList>
            <person name="Beres S.B."/>
            <person name="Sesso R."/>
            <person name="Pinto S.W.L."/>
            <person name="Hoe N.P."/>
            <person name="Porcella S.F."/>
            <person name="Deleo F.R."/>
            <person name="Musser J.M."/>
        </authorList>
    </citation>
    <scope>NUCLEOTIDE SEQUENCE [LARGE SCALE GENOMIC DNA]</scope>
    <source>
        <strain evidence="1 2">MGCS10565</strain>
    </source>
</reference>
<dbReference type="AlphaFoldDB" id="B4U0N2"/>
<protein>
    <submittedName>
        <fullName evidence="1">Transcriptional regulator phage associated ArpU family</fullName>
    </submittedName>
</protein>
<dbReference type="EMBL" id="CP001129">
    <property type="protein sequence ID" value="ACG63241.1"/>
    <property type="molecule type" value="Genomic_DNA"/>
</dbReference>
<dbReference type="Proteomes" id="UP000001873">
    <property type="component" value="Chromosome"/>
</dbReference>